<feature type="domain" description="Xylose isomerase-like TIM barrel" evidence="2">
    <location>
        <begin position="27"/>
        <end position="270"/>
    </location>
</feature>
<dbReference type="RefSeq" id="WP_378283494.1">
    <property type="nucleotide sequence ID" value="NZ_JBHSON010000026.1"/>
</dbReference>
<organism evidence="3 4">
    <name type="scientific">Actinomadura rugatobispora</name>
    <dbReference type="NCBI Taxonomy" id="1994"/>
    <lineage>
        <taxon>Bacteria</taxon>
        <taxon>Bacillati</taxon>
        <taxon>Actinomycetota</taxon>
        <taxon>Actinomycetes</taxon>
        <taxon>Streptosporangiales</taxon>
        <taxon>Thermomonosporaceae</taxon>
        <taxon>Actinomadura</taxon>
    </lineage>
</organism>
<dbReference type="PANTHER" id="PTHR12110">
    <property type="entry name" value="HYDROXYPYRUVATE ISOMERASE"/>
    <property type="match status" value="1"/>
</dbReference>
<dbReference type="Gene3D" id="3.20.20.150">
    <property type="entry name" value="Divalent-metal-dependent TIM barrel enzymes"/>
    <property type="match status" value="1"/>
</dbReference>
<evidence type="ECO:0000313" key="4">
    <source>
        <dbReference type="Proteomes" id="UP001596074"/>
    </source>
</evidence>
<dbReference type="EMBL" id="JBHSON010000026">
    <property type="protein sequence ID" value="MFC5747868.1"/>
    <property type="molecule type" value="Genomic_DNA"/>
</dbReference>
<keyword evidence="4" id="KW-1185">Reference proteome</keyword>
<dbReference type="GO" id="GO:0016853">
    <property type="term" value="F:isomerase activity"/>
    <property type="evidence" value="ECO:0007669"/>
    <property type="project" value="UniProtKB-KW"/>
</dbReference>
<dbReference type="SUPFAM" id="SSF51658">
    <property type="entry name" value="Xylose isomerase-like"/>
    <property type="match status" value="1"/>
</dbReference>
<evidence type="ECO:0000256" key="1">
    <source>
        <dbReference type="SAM" id="MobiDB-lite"/>
    </source>
</evidence>
<dbReference type="PANTHER" id="PTHR12110:SF48">
    <property type="entry name" value="BLL3656 PROTEIN"/>
    <property type="match status" value="1"/>
</dbReference>
<feature type="region of interest" description="Disordered" evidence="1">
    <location>
        <begin position="207"/>
        <end position="226"/>
    </location>
</feature>
<gene>
    <name evidence="3" type="ORF">ACFPZN_19750</name>
</gene>
<name>A0ABW0ZZ95_9ACTN</name>
<dbReference type="Pfam" id="PF01261">
    <property type="entry name" value="AP_endonuc_2"/>
    <property type="match status" value="1"/>
</dbReference>
<accession>A0ABW0ZZ95</accession>
<evidence type="ECO:0000313" key="3">
    <source>
        <dbReference type="EMBL" id="MFC5747868.1"/>
    </source>
</evidence>
<protein>
    <submittedName>
        <fullName evidence="3">Sugar phosphate isomerase/epimerase family protein</fullName>
    </submittedName>
</protein>
<proteinExistence type="predicted"/>
<dbReference type="Proteomes" id="UP001596074">
    <property type="component" value="Unassembled WGS sequence"/>
</dbReference>
<comment type="caution">
    <text evidence="3">The sequence shown here is derived from an EMBL/GenBank/DDBJ whole genome shotgun (WGS) entry which is preliminary data.</text>
</comment>
<reference evidence="4" key="1">
    <citation type="journal article" date="2019" name="Int. J. Syst. Evol. Microbiol.">
        <title>The Global Catalogue of Microorganisms (GCM) 10K type strain sequencing project: providing services to taxonomists for standard genome sequencing and annotation.</title>
        <authorList>
            <consortium name="The Broad Institute Genomics Platform"/>
            <consortium name="The Broad Institute Genome Sequencing Center for Infectious Disease"/>
            <person name="Wu L."/>
            <person name="Ma J."/>
        </authorList>
    </citation>
    <scope>NUCLEOTIDE SEQUENCE [LARGE SCALE GENOMIC DNA]</scope>
    <source>
        <strain evidence="4">KCTC 42087</strain>
    </source>
</reference>
<dbReference type="InterPro" id="IPR036237">
    <property type="entry name" value="Xyl_isomerase-like_sf"/>
</dbReference>
<evidence type="ECO:0000259" key="2">
    <source>
        <dbReference type="Pfam" id="PF01261"/>
    </source>
</evidence>
<sequence>MTGGLVEHLTFMNGCAARVPFRALLPAVAAAGFDAISLWPNVWRHALRRDGLTLAAMRSMLDDHGLGVADCDSCRDWIPGPDGAALALPGPAADRREIFEVCAALGAGTVVAVHHGSGGLVLDRDAAAFAALCDDAAEHGLRVALEFIPFTPVPDVATAWSLIDAAGRPNGGMVFDVWHHVRSGAHDGLPDTVPAARIFTVQLADGPLEPPGPDLEEEARSGRLPPGAGQMGLARLLRILRERGVRAAVGPELALPTHARPLEALIAEVAAATRSVLAAAEVKTRPAV</sequence>
<dbReference type="InterPro" id="IPR050312">
    <property type="entry name" value="IolE/XylAMocC-like"/>
</dbReference>
<dbReference type="InterPro" id="IPR013022">
    <property type="entry name" value="Xyl_isomerase-like_TIM-brl"/>
</dbReference>
<keyword evidence="3" id="KW-0413">Isomerase</keyword>